<feature type="region of interest" description="Disordered" evidence="1">
    <location>
        <begin position="561"/>
        <end position="596"/>
    </location>
</feature>
<comment type="caution">
    <text evidence="4">The sequence shown here is derived from an EMBL/GenBank/DDBJ whole genome shotgun (WGS) entry which is preliminary data.</text>
</comment>
<accession>A0ABS2R3Y6</accession>
<protein>
    <submittedName>
        <fullName evidence="4">Transglutaminase-like putative cysteine protease</fullName>
    </submittedName>
</protein>
<sequence length="729" mass="84214">MNKDRTYMKLLLYVFGFLLLWEWLLPLEQITKTSQIHYFIIFVVFSIILIFLGTPWFISWPVKSGFILIFLYLIFREANEPIVVWLPRFGTEIQLNISLLASKNWTELSPGFRSLLFFLLLWQITYLLRFWLTIRKRIFIFYMMTIFYVALLDTFTEYEANRAIVRIVIIGFALLGILFFQRVLEKEQIKDASGLMKQWMFPLTSMIILSVLAGYISPKAAPVWPDPVPYIKSKSTTDKTANPGISKIGYGVDDSQLGGPFISDDRVVFEVTSSSRQYWKIETKDVYTGKGWITSEQSAPMKRFEYGETFLMDEHMRNEGELTKASFQFEIQYPHIVRPYGFVSVTGNEGNGFLQYDPVLDKINSHTSDGTEARLKEYTVTYEKAAYSMKKLRGTTGLPDGEQYNQLQKRYTQLPAAFPERVKELAVEITKEEDNWFDKAKAIERHFQSGDFSYDQTRVAIPTGDEDYVEQFLFDTKRGYCDNFSSSMVTMLRSIGIPARWAKGYAPGNYREAADGEYRIYQVTNNEAHSWVEVYFPGLGWVPFEPTKGFNNPSSYVFDEAQSQASQTDPAAPPEKEAEKEEKETKEVIEEKEPSNTSNFTGIGLSKWIWSGALLLVVMGLGFAIFYSRRKRPFANKNEKNDDGTFIEAYELLLKRLDKRGFQRKTGQTLREYAAYIDRQLQTKEMSQLTQAYERIIYRGDDASTLTSEEKALWKTLMEKASGGEMSSN</sequence>
<feature type="transmembrane region" description="Helical" evidence="2">
    <location>
        <begin position="139"/>
        <end position="157"/>
    </location>
</feature>
<dbReference type="InterPro" id="IPR052901">
    <property type="entry name" value="Bact_TGase-like"/>
</dbReference>
<evidence type="ECO:0000259" key="3">
    <source>
        <dbReference type="SMART" id="SM00460"/>
    </source>
</evidence>
<dbReference type="InterPro" id="IPR038765">
    <property type="entry name" value="Papain-like_cys_pep_sf"/>
</dbReference>
<dbReference type="Gene3D" id="3.10.620.30">
    <property type="match status" value="1"/>
</dbReference>
<gene>
    <name evidence="4" type="ORF">JOC94_001320</name>
</gene>
<feature type="transmembrane region" description="Helical" evidence="2">
    <location>
        <begin position="36"/>
        <end position="58"/>
    </location>
</feature>
<name>A0ABS2R3Y6_9BACI</name>
<dbReference type="Proteomes" id="UP000823485">
    <property type="component" value="Unassembled WGS sequence"/>
</dbReference>
<dbReference type="RefSeq" id="WP_077113171.1">
    <property type="nucleotide sequence ID" value="NZ_JAFBFH010000006.1"/>
</dbReference>
<dbReference type="InterPro" id="IPR025403">
    <property type="entry name" value="TgpA-like_C"/>
</dbReference>
<dbReference type="Pfam" id="PF13559">
    <property type="entry name" value="DUF4129"/>
    <property type="match status" value="1"/>
</dbReference>
<keyword evidence="2" id="KW-1133">Transmembrane helix</keyword>
<proteinExistence type="predicted"/>
<dbReference type="SMART" id="SM00460">
    <property type="entry name" value="TGc"/>
    <property type="match status" value="1"/>
</dbReference>
<dbReference type="PANTHER" id="PTHR42736:SF1">
    <property type="entry name" value="PROTEIN-GLUTAMINE GAMMA-GLUTAMYLTRANSFERASE"/>
    <property type="match status" value="1"/>
</dbReference>
<feature type="transmembrane region" description="Helical" evidence="2">
    <location>
        <begin position="608"/>
        <end position="627"/>
    </location>
</feature>
<keyword evidence="5" id="KW-1185">Reference proteome</keyword>
<dbReference type="InterPro" id="IPR002931">
    <property type="entry name" value="Transglutaminase-like"/>
</dbReference>
<feature type="transmembrane region" description="Helical" evidence="2">
    <location>
        <begin position="163"/>
        <end position="180"/>
    </location>
</feature>
<feature type="domain" description="Transglutaminase-like" evidence="3">
    <location>
        <begin position="473"/>
        <end position="548"/>
    </location>
</feature>
<evidence type="ECO:0000256" key="2">
    <source>
        <dbReference type="SAM" id="Phobius"/>
    </source>
</evidence>
<dbReference type="EMBL" id="JAFBFH010000006">
    <property type="protein sequence ID" value="MBM7714348.1"/>
    <property type="molecule type" value="Genomic_DNA"/>
</dbReference>
<dbReference type="SUPFAM" id="SSF54001">
    <property type="entry name" value="Cysteine proteinases"/>
    <property type="match status" value="1"/>
</dbReference>
<reference evidence="4 5" key="1">
    <citation type="submission" date="2021-01" db="EMBL/GenBank/DDBJ databases">
        <title>Genomic Encyclopedia of Type Strains, Phase IV (KMG-IV): sequencing the most valuable type-strain genomes for metagenomic binning, comparative biology and taxonomic classification.</title>
        <authorList>
            <person name="Goeker M."/>
        </authorList>
    </citation>
    <scope>NUCLEOTIDE SEQUENCE [LARGE SCALE GENOMIC DNA]</scope>
    <source>
        <strain evidence="4 5">DSM 105453</strain>
    </source>
</reference>
<feature type="transmembrane region" description="Helical" evidence="2">
    <location>
        <begin position="200"/>
        <end position="217"/>
    </location>
</feature>
<keyword evidence="2" id="KW-0472">Membrane</keyword>
<evidence type="ECO:0000313" key="5">
    <source>
        <dbReference type="Proteomes" id="UP000823485"/>
    </source>
</evidence>
<evidence type="ECO:0000313" key="4">
    <source>
        <dbReference type="EMBL" id="MBM7714348.1"/>
    </source>
</evidence>
<organism evidence="4 5">
    <name type="scientific">Siminovitchia thermophila</name>
    <dbReference type="NCBI Taxonomy" id="1245522"/>
    <lineage>
        <taxon>Bacteria</taxon>
        <taxon>Bacillati</taxon>
        <taxon>Bacillota</taxon>
        <taxon>Bacilli</taxon>
        <taxon>Bacillales</taxon>
        <taxon>Bacillaceae</taxon>
        <taxon>Siminovitchia</taxon>
    </lineage>
</organism>
<feature type="compositionally biased region" description="Basic and acidic residues" evidence="1">
    <location>
        <begin position="574"/>
        <end position="594"/>
    </location>
</feature>
<feature type="transmembrane region" description="Helical" evidence="2">
    <location>
        <begin position="112"/>
        <end position="132"/>
    </location>
</feature>
<evidence type="ECO:0000256" key="1">
    <source>
        <dbReference type="SAM" id="MobiDB-lite"/>
    </source>
</evidence>
<dbReference type="Pfam" id="PF01841">
    <property type="entry name" value="Transglut_core"/>
    <property type="match status" value="1"/>
</dbReference>
<keyword evidence="2" id="KW-0812">Transmembrane</keyword>
<dbReference type="PANTHER" id="PTHR42736">
    <property type="entry name" value="PROTEIN-GLUTAMINE GAMMA-GLUTAMYLTRANSFERASE"/>
    <property type="match status" value="1"/>
</dbReference>